<evidence type="ECO:0000313" key="8">
    <source>
        <dbReference type="EMBL" id="OGE79541.1"/>
    </source>
</evidence>
<accession>A0A1F5NPD6</accession>
<dbReference type="Gene3D" id="1.10.150.170">
    <property type="entry name" value="Putative methyltransferase TM0872, insert domain"/>
    <property type="match status" value="1"/>
</dbReference>
<comment type="function">
    <text evidence="6">Specifically methylates the N4 position of cytidine in position 1402 (C1402) of 16S rRNA.</text>
</comment>
<evidence type="ECO:0000256" key="1">
    <source>
        <dbReference type="ARBA" id="ARBA00010396"/>
    </source>
</evidence>
<dbReference type="Gene3D" id="3.40.50.150">
    <property type="entry name" value="Vaccinia Virus protein VP39"/>
    <property type="match status" value="1"/>
</dbReference>
<reference evidence="8 9" key="1">
    <citation type="journal article" date="2016" name="Nat. Commun.">
        <title>Thousands of microbial genomes shed light on interconnected biogeochemical processes in an aquifer system.</title>
        <authorList>
            <person name="Anantharaman K."/>
            <person name="Brown C.T."/>
            <person name="Hug L.A."/>
            <person name="Sharon I."/>
            <person name="Castelle C.J."/>
            <person name="Probst A.J."/>
            <person name="Thomas B.C."/>
            <person name="Singh A."/>
            <person name="Wilkins M.J."/>
            <person name="Karaoz U."/>
            <person name="Brodie E.L."/>
            <person name="Williams K.H."/>
            <person name="Hubbard S.S."/>
            <person name="Banfield J.F."/>
        </authorList>
    </citation>
    <scope>NUCLEOTIDE SEQUENCE [LARGE SCALE GENOMIC DNA]</scope>
</reference>
<dbReference type="Proteomes" id="UP000176864">
    <property type="component" value="Unassembled WGS sequence"/>
</dbReference>
<name>A0A1F5NPD6_9BACT</name>
<keyword evidence="4 6" id="KW-0808">Transferase</keyword>
<proteinExistence type="inferred from homology"/>
<gene>
    <name evidence="6" type="primary">rsmH</name>
    <name evidence="8" type="ORF">A2751_00405</name>
</gene>
<feature type="binding site" evidence="6">
    <location>
        <position position="104"/>
    </location>
    <ligand>
        <name>S-adenosyl-L-methionine</name>
        <dbReference type="ChEBI" id="CHEBI:59789"/>
    </ligand>
</feature>
<dbReference type="PIRSF" id="PIRSF004486">
    <property type="entry name" value="MraW"/>
    <property type="match status" value="1"/>
</dbReference>
<evidence type="ECO:0000256" key="7">
    <source>
        <dbReference type="SAM" id="MobiDB-lite"/>
    </source>
</evidence>
<dbReference type="EC" id="2.1.1.199" evidence="6"/>
<dbReference type="InterPro" id="IPR002903">
    <property type="entry name" value="RsmH"/>
</dbReference>
<keyword evidence="3 6" id="KW-0489">Methyltransferase</keyword>
<comment type="similarity">
    <text evidence="1 6">Belongs to the methyltransferase superfamily. RsmH family.</text>
</comment>
<comment type="caution">
    <text evidence="8">The sequence shown here is derived from an EMBL/GenBank/DDBJ whole genome shotgun (WGS) entry which is preliminary data.</text>
</comment>
<dbReference type="GO" id="GO:0070475">
    <property type="term" value="P:rRNA base methylation"/>
    <property type="evidence" value="ECO:0007669"/>
    <property type="project" value="UniProtKB-UniRule"/>
</dbReference>
<feature type="binding site" evidence="6">
    <location>
        <position position="49"/>
    </location>
    <ligand>
        <name>S-adenosyl-L-methionine</name>
        <dbReference type="ChEBI" id="CHEBI:59789"/>
    </ligand>
</feature>
<dbReference type="PANTHER" id="PTHR11265:SF0">
    <property type="entry name" value="12S RRNA N4-METHYLCYTIDINE METHYLTRANSFERASE"/>
    <property type="match status" value="1"/>
</dbReference>
<keyword evidence="2 6" id="KW-0698">rRNA processing</keyword>
<dbReference type="SUPFAM" id="SSF81799">
    <property type="entry name" value="Putative methyltransferase TM0872, insert domain"/>
    <property type="match status" value="1"/>
</dbReference>
<dbReference type="EMBL" id="MFEK01000001">
    <property type="protein sequence ID" value="OGE79541.1"/>
    <property type="molecule type" value="Genomic_DNA"/>
</dbReference>
<dbReference type="Pfam" id="PF01795">
    <property type="entry name" value="Methyltransf_5"/>
    <property type="match status" value="1"/>
</dbReference>
<dbReference type="NCBIfam" id="TIGR00006">
    <property type="entry name" value="16S rRNA (cytosine(1402)-N(4))-methyltransferase RsmH"/>
    <property type="match status" value="1"/>
</dbReference>
<dbReference type="STRING" id="1817824.A2751_00405"/>
<sequence>MLAHTPVLLNEVIGFFDPKPGKKFIDATVGRAGHANQLVNGGAEVLGVDTDSEVVAELKSQSASRRTKIKAVVGNFGNLKSIAEENDFTDVDGILMDLGLGSHQLDDSERGFSFQKDGPLDMRFDAKSQNSNIKTAGSIVNFYAEKDLLRIFFQYGEEKRFGKRIVGAIMARRKLGSINTTGELFELIKQALPGQFRFRAGDTARKIFQALRIEVNDELGNLERGLQQAVSLLKSGGRLVVISFHSLEDRIVKQFFVREARDCVCPPSFPVCRCDARARLRILTKKPVMASGDEARTNSRARSAKLRAAEKI</sequence>
<comment type="subcellular location">
    <subcellularLocation>
        <location evidence="6">Cytoplasm</location>
    </subcellularLocation>
</comment>
<dbReference type="InterPro" id="IPR023397">
    <property type="entry name" value="SAM-dep_MeTrfase_MraW_recog"/>
</dbReference>
<feature type="region of interest" description="Disordered" evidence="7">
    <location>
        <begin position="293"/>
        <end position="312"/>
    </location>
</feature>
<protein>
    <recommendedName>
        <fullName evidence="6">Ribosomal RNA small subunit methyltransferase H</fullName>
        <ecNumber evidence="6">2.1.1.199</ecNumber>
    </recommendedName>
    <alternativeName>
        <fullName evidence="6">16S rRNA m(4)C1402 methyltransferase</fullName>
    </alternativeName>
    <alternativeName>
        <fullName evidence="6">rRNA (cytosine-N(4)-)-methyltransferase RsmH</fullName>
    </alternativeName>
</protein>
<evidence type="ECO:0000256" key="4">
    <source>
        <dbReference type="ARBA" id="ARBA00022679"/>
    </source>
</evidence>
<evidence type="ECO:0000313" key="9">
    <source>
        <dbReference type="Proteomes" id="UP000176864"/>
    </source>
</evidence>
<dbReference type="AlphaFoldDB" id="A0A1F5NPD6"/>
<evidence type="ECO:0000256" key="2">
    <source>
        <dbReference type="ARBA" id="ARBA00022552"/>
    </source>
</evidence>
<organism evidence="8 9">
    <name type="scientific">Candidatus Doudnabacteria bacterium RIFCSPHIGHO2_01_FULL_46_14</name>
    <dbReference type="NCBI Taxonomy" id="1817824"/>
    <lineage>
        <taxon>Bacteria</taxon>
        <taxon>Candidatus Doudnaibacteriota</taxon>
    </lineage>
</organism>
<dbReference type="InterPro" id="IPR029063">
    <property type="entry name" value="SAM-dependent_MTases_sf"/>
</dbReference>
<feature type="binding site" evidence="6">
    <location>
        <position position="76"/>
    </location>
    <ligand>
        <name>S-adenosyl-L-methionine</name>
        <dbReference type="ChEBI" id="CHEBI:59789"/>
    </ligand>
</feature>
<feature type="binding site" evidence="6">
    <location>
        <begin position="32"/>
        <end position="34"/>
    </location>
    <ligand>
        <name>S-adenosyl-L-methionine</name>
        <dbReference type="ChEBI" id="CHEBI:59789"/>
    </ligand>
</feature>
<dbReference type="HAMAP" id="MF_01007">
    <property type="entry name" value="16SrRNA_methyltr_H"/>
    <property type="match status" value="1"/>
</dbReference>
<dbReference type="SUPFAM" id="SSF53335">
    <property type="entry name" value="S-adenosyl-L-methionine-dependent methyltransferases"/>
    <property type="match status" value="1"/>
</dbReference>
<evidence type="ECO:0000256" key="3">
    <source>
        <dbReference type="ARBA" id="ARBA00022603"/>
    </source>
</evidence>
<keyword evidence="6" id="KW-0963">Cytoplasm</keyword>
<dbReference type="GO" id="GO:0071424">
    <property type="term" value="F:rRNA (cytosine-N4-)-methyltransferase activity"/>
    <property type="evidence" value="ECO:0007669"/>
    <property type="project" value="UniProtKB-UniRule"/>
</dbReference>
<feature type="binding site" evidence="6">
    <location>
        <position position="97"/>
    </location>
    <ligand>
        <name>S-adenosyl-L-methionine</name>
        <dbReference type="ChEBI" id="CHEBI:59789"/>
    </ligand>
</feature>
<dbReference type="PANTHER" id="PTHR11265">
    <property type="entry name" value="S-ADENOSYL-METHYLTRANSFERASE MRAW"/>
    <property type="match status" value="1"/>
</dbReference>
<keyword evidence="5 6" id="KW-0949">S-adenosyl-L-methionine</keyword>
<evidence type="ECO:0000256" key="5">
    <source>
        <dbReference type="ARBA" id="ARBA00022691"/>
    </source>
</evidence>
<comment type="catalytic activity">
    <reaction evidence="6">
        <text>cytidine(1402) in 16S rRNA + S-adenosyl-L-methionine = N(4)-methylcytidine(1402) in 16S rRNA + S-adenosyl-L-homocysteine + H(+)</text>
        <dbReference type="Rhea" id="RHEA:42928"/>
        <dbReference type="Rhea" id="RHEA-COMP:10286"/>
        <dbReference type="Rhea" id="RHEA-COMP:10287"/>
        <dbReference type="ChEBI" id="CHEBI:15378"/>
        <dbReference type="ChEBI" id="CHEBI:57856"/>
        <dbReference type="ChEBI" id="CHEBI:59789"/>
        <dbReference type="ChEBI" id="CHEBI:74506"/>
        <dbReference type="ChEBI" id="CHEBI:82748"/>
        <dbReference type="EC" id="2.1.1.199"/>
    </reaction>
</comment>
<evidence type="ECO:0000256" key="6">
    <source>
        <dbReference type="HAMAP-Rule" id="MF_01007"/>
    </source>
</evidence>
<dbReference type="GO" id="GO:0005737">
    <property type="term" value="C:cytoplasm"/>
    <property type="evidence" value="ECO:0007669"/>
    <property type="project" value="UniProtKB-SubCell"/>
</dbReference>